<proteinExistence type="predicted"/>
<accession>A0A645GX84</accession>
<comment type="caution">
    <text evidence="1">The sequence shown here is derived from an EMBL/GenBank/DDBJ whole genome shotgun (WGS) entry which is preliminary data.</text>
</comment>
<sequence length="89" mass="10060">MRGDKRLIKRNLYEEVIFQTIIRGATAISADVRIRPVELGFNHINKAVKGLPYAANAEVTQEIFDTLAVLRSQYGTELKMEEAIIEVVL</sequence>
<evidence type="ECO:0000313" key="1">
    <source>
        <dbReference type="EMBL" id="MPN31327.1"/>
    </source>
</evidence>
<organism evidence="1">
    <name type="scientific">bioreactor metagenome</name>
    <dbReference type="NCBI Taxonomy" id="1076179"/>
    <lineage>
        <taxon>unclassified sequences</taxon>
        <taxon>metagenomes</taxon>
        <taxon>ecological metagenomes</taxon>
    </lineage>
</organism>
<name>A0A645GX84_9ZZZZ</name>
<dbReference type="AlphaFoldDB" id="A0A645GX84"/>
<gene>
    <name evidence="1" type="ORF">SDC9_178801</name>
</gene>
<reference evidence="1" key="1">
    <citation type="submission" date="2019-08" db="EMBL/GenBank/DDBJ databases">
        <authorList>
            <person name="Kucharzyk K."/>
            <person name="Murdoch R.W."/>
            <person name="Higgins S."/>
            <person name="Loffler F."/>
        </authorList>
    </citation>
    <scope>NUCLEOTIDE SEQUENCE</scope>
</reference>
<protein>
    <submittedName>
        <fullName evidence="1">Uncharacterized protein</fullName>
    </submittedName>
</protein>
<dbReference type="EMBL" id="VSSQ01082814">
    <property type="protein sequence ID" value="MPN31327.1"/>
    <property type="molecule type" value="Genomic_DNA"/>
</dbReference>